<keyword evidence="3" id="KW-1185">Reference proteome</keyword>
<feature type="compositionally biased region" description="Low complexity" evidence="1">
    <location>
        <begin position="630"/>
        <end position="644"/>
    </location>
</feature>
<name>A0A9P7CY42_9AGAM</name>
<feature type="compositionally biased region" description="Polar residues" evidence="1">
    <location>
        <begin position="619"/>
        <end position="629"/>
    </location>
</feature>
<protein>
    <submittedName>
        <fullName evidence="2">Uncharacterized protein</fullName>
    </submittedName>
</protein>
<evidence type="ECO:0000313" key="2">
    <source>
        <dbReference type="EMBL" id="KAG1768245.1"/>
    </source>
</evidence>
<organism evidence="2 3">
    <name type="scientific">Suillus placidus</name>
    <dbReference type="NCBI Taxonomy" id="48579"/>
    <lineage>
        <taxon>Eukaryota</taxon>
        <taxon>Fungi</taxon>
        <taxon>Dikarya</taxon>
        <taxon>Basidiomycota</taxon>
        <taxon>Agaricomycotina</taxon>
        <taxon>Agaricomycetes</taxon>
        <taxon>Agaricomycetidae</taxon>
        <taxon>Boletales</taxon>
        <taxon>Suillineae</taxon>
        <taxon>Suillaceae</taxon>
        <taxon>Suillus</taxon>
    </lineage>
</organism>
<gene>
    <name evidence="2" type="ORF">EV702DRAFT_1253446</name>
</gene>
<dbReference type="OrthoDB" id="2687077at2759"/>
<evidence type="ECO:0000256" key="1">
    <source>
        <dbReference type="SAM" id="MobiDB-lite"/>
    </source>
</evidence>
<dbReference type="AlphaFoldDB" id="A0A9P7CY42"/>
<feature type="compositionally biased region" description="Polar residues" evidence="1">
    <location>
        <begin position="248"/>
        <end position="261"/>
    </location>
</feature>
<evidence type="ECO:0000313" key="3">
    <source>
        <dbReference type="Proteomes" id="UP000714275"/>
    </source>
</evidence>
<dbReference type="Proteomes" id="UP000714275">
    <property type="component" value="Unassembled WGS sequence"/>
</dbReference>
<accession>A0A9P7CY42</accession>
<feature type="region of interest" description="Disordered" evidence="1">
    <location>
        <begin position="170"/>
        <end position="202"/>
    </location>
</feature>
<feature type="region of interest" description="Disordered" evidence="1">
    <location>
        <begin position="242"/>
        <end position="275"/>
    </location>
</feature>
<comment type="caution">
    <text evidence="2">The sequence shown here is derived from an EMBL/GenBank/DDBJ whole genome shotgun (WGS) entry which is preliminary data.</text>
</comment>
<sequence>MSSSQHANAELNLITQQICWLVTRSNKLKVGDPAAKTFAHQIAMTLATAFTQHGNAATSLVPLLLSCAAKIQDKSGPNGKLKALPDWNAISDDDDRIQNHHLFPKTIGYQYPSSTPPPPATPPPAPQQAAPLTPSPTIPAPNLHTCTPSPAPPVTIIPKHKLFVLGNVKRRASTPKPKDNAVEDFQPATKKQKTETGRHQTRVPQMLARAHPKKVKSKPFIIDDEEEEQVPANKAIVVKRKVDAGPSAQPTATDAAKSNVTKLDDESSKDGAPAEDTGMPCLFGAQCEWCIKDDIPCTVILGQKQGEVWKCCCNCDTKKTKCIHPTPEQDALLWAAVALKKTKAVNKKMGPAKRTWSKAPVSTRATRTASHIHMPSPMGEKLSDEDAEGEDDSRPVETPATCVAPPPVDEKVADILPKTVVAPLPSYHVDNDVNMDFIVQEVMPTLPVKDAWEDIVVQQPSNLDIIQSILTMHCEFVDLLQRSGDRSEVVHQEMDIQVTDLEDHWEIRFAAMEKKMREVDIQATGNAVSIGHMVSAMKTLTQTGDVSAFEPPVGPSTQGHPFGQIPSSWLPQLPHSGDSGRAPDPSISAVGKLFTTAWDESRGPVAGGPEKRAGLMVEGSTNHTGLTGDSQLSSVSSSGSIPKD</sequence>
<reference evidence="2" key="1">
    <citation type="journal article" date="2020" name="New Phytol.">
        <title>Comparative genomics reveals dynamic genome evolution in host specialist ectomycorrhizal fungi.</title>
        <authorList>
            <person name="Lofgren L.A."/>
            <person name="Nguyen N.H."/>
            <person name="Vilgalys R."/>
            <person name="Ruytinx J."/>
            <person name="Liao H.L."/>
            <person name="Branco S."/>
            <person name="Kuo A."/>
            <person name="LaButti K."/>
            <person name="Lipzen A."/>
            <person name="Andreopoulos W."/>
            <person name="Pangilinan J."/>
            <person name="Riley R."/>
            <person name="Hundley H."/>
            <person name="Na H."/>
            <person name="Barry K."/>
            <person name="Grigoriev I.V."/>
            <person name="Stajich J.E."/>
            <person name="Kennedy P.G."/>
        </authorList>
    </citation>
    <scope>NUCLEOTIDE SEQUENCE</scope>
    <source>
        <strain evidence="2">DOB743</strain>
    </source>
</reference>
<feature type="region of interest" description="Disordered" evidence="1">
    <location>
        <begin position="348"/>
        <end position="404"/>
    </location>
</feature>
<proteinExistence type="predicted"/>
<feature type="region of interest" description="Disordered" evidence="1">
    <location>
        <begin position="106"/>
        <end position="152"/>
    </location>
</feature>
<feature type="region of interest" description="Disordered" evidence="1">
    <location>
        <begin position="565"/>
        <end position="644"/>
    </location>
</feature>
<dbReference type="EMBL" id="JABBWD010000080">
    <property type="protein sequence ID" value="KAG1768245.1"/>
    <property type="molecule type" value="Genomic_DNA"/>
</dbReference>
<feature type="compositionally biased region" description="Pro residues" evidence="1">
    <location>
        <begin position="114"/>
        <end position="126"/>
    </location>
</feature>